<dbReference type="GO" id="GO:0000288">
    <property type="term" value="P:nuclear-transcribed mRNA catabolic process, deadenylation-dependent decay"/>
    <property type="evidence" value="ECO:0007669"/>
    <property type="project" value="EnsemblFungi"/>
</dbReference>
<protein>
    <recommendedName>
        <fullName evidence="12">uS12 prolyl 3,4-dihydroxylase</fullName>
    </recommendedName>
</protein>
<evidence type="ECO:0000256" key="1">
    <source>
        <dbReference type="ARBA" id="ARBA00001961"/>
    </source>
</evidence>
<feature type="domain" description="Fe2OG dioxygenase" evidence="13">
    <location>
        <begin position="131"/>
        <end position="241"/>
    </location>
</feature>
<evidence type="ECO:0000256" key="3">
    <source>
        <dbReference type="ARBA" id="ARBA00007443"/>
    </source>
</evidence>
<dbReference type="GO" id="GO:0031418">
    <property type="term" value="F:L-ascorbic acid binding"/>
    <property type="evidence" value="ECO:0007669"/>
    <property type="project" value="UniProtKB-KW"/>
</dbReference>
<dbReference type="KEGG" id="kng:KNAG_0L01350"/>
<evidence type="ECO:0000256" key="5">
    <source>
        <dbReference type="ARBA" id="ARBA00022896"/>
    </source>
</evidence>
<dbReference type="EMBL" id="HE978325">
    <property type="protein sequence ID" value="CCK72755.1"/>
    <property type="molecule type" value="Genomic_DNA"/>
</dbReference>
<gene>
    <name evidence="14" type="primary">KNAG0L01350</name>
    <name evidence="14" type="ordered locus">KNAG_0L01350</name>
</gene>
<keyword evidence="15" id="KW-1185">Reference proteome</keyword>
<name>J7RCZ4_HUIN7</name>
<dbReference type="GO" id="GO:0008198">
    <property type="term" value="F:ferrous iron binding"/>
    <property type="evidence" value="ECO:0007669"/>
    <property type="project" value="EnsemblFungi"/>
</dbReference>
<dbReference type="STRING" id="1071383.J7RCZ4"/>
<dbReference type="GO" id="GO:0006449">
    <property type="term" value="P:regulation of translational termination"/>
    <property type="evidence" value="ECO:0007669"/>
    <property type="project" value="EnsemblFungi"/>
</dbReference>
<evidence type="ECO:0000313" key="14">
    <source>
        <dbReference type="EMBL" id="CCK72755.1"/>
    </source>
</evidence>
<comment type="catalytic activity">
    <reaction evidence="10">
        <text>[ribosomal protein uS12]-L-proline + 2-oxoglutarate + O2 = [ribosomal protein uS12]-(3S)-3-hydroxy-L-proline + succinate + CO2</text>
        <dbReference type="Rhea" id="RHEA:54156"/>
        <dbReference type="Rhea" id="RHEA-COMP:13816"/>
        <dbReference type="Rhea" id="RHEA-COMP:13818"/>
        <dbReference type="ChEBI" id="CHEBI:15379"/>
        <dbReference type="ChEBI" id="CHEBI:16526"/>
        <dbReference type="ChEBI" id="CHEBI:16810"/>
        <dbReference type="ChEBI" id="CHEBI:30031"/>
        <dbReference type="ChEBI" id="CHEBI:50342"/>
        <dbReference type="ChEBI" id="CHEBI:85428"/>
    </reaction>
</comment>
<dbReference type="GO" id="GO:0006415">
    <property type="term" value="P:translational termination"/>
    <property type="evidence" value="ECO:0007669"/>
    <property type="project" value="EnsemblFungi"/>
</dbReference>
<keyword evidence="6" id="KW-0223">Dioxygenase</keyword>
<evidence type="ECO:0000256" key="4">
    <source>
        <dbReference type="ARBA" id="ARBA00022723"/>
    </source>
</evidence>
<dbReference type="Gene3D" id="2.60.120.620">
    <property type="entry name" value="q2cbj1_9rhob like domain"/>
    <property type="match status" value="1"/>
</dbReference>
<dbReference type="InterPro" id="IPR006620">
    <property type="entry name" value="Pro_4_hyd_alph"/>
</dbReference>
<keyword evidence="8" id="KW-0408">Iron</keyword>
<dbReference type="GO" id="GO:0032436">
    <property type="term" value="P:positive regulation of proteasomal ubiquitin-dependent protein catabolic process"/>
    <property type="evidence" value="ECO:0007669"/>
    <property type="project" value="EnsemblFungi"/>
</dbReference>
<evidence type="ECO:0000256" key="6">
    <source>
        <dbReference type="ARBA" id="ARBA00022964"/>
    </source>
</evidence>
<organism evidence="14 15">
    <name type="scientific">Huiozyma naganishii (strain ATCC MYA-139 / BCRC 22969 / CBS 8797 / KCTC 17520 / NBRC 10181 / NCYC 3082 / Yp74L-3)</name>
    <name type="common">Yeast</name>
    <name type="synonym">Kazachstania naganishii</name>
    <dbReference type="NCBI Taxonomy" id="1071383"/>
    <lineage>
        <taxon>Eukaryota</taxon>
        <taxon>Fungi</taxon>
        <taxon>Dikarya</taxon>
        <taxon>Ascomycota</taxon>
        <taxon>Saccharomycotina</taxon>
        <taxon>Saccharomycetes</taxon>
        <taxon>Saccharomycetales</taxon>
        <taxon>Saccharomycetaceae</taxon>
        <taxon>Huiozyma</taxon>
    </lineage>
</organism>
<dbReference type="Pfam" id="PF10637">
    <property type="entry name" value="Ofd1_CTDD"/>
    <property type="match status" value="1"/>
</dbReference>
<keyword evidence="9" id="KW-0539">Nucleus</keyword>
<dbReference type="GO" id="GO:0006450">
    <property type="term" value="P:regulation of translational fidelity"/>
    <property type="evidence" value="ECO:0007669"/>
    <property type="project" value="EnsemblFungi"/>
</dbReference>
<comment type="cofactor">
    <cofactor evidence="1">
        <name>L-ascorbate</name>
        <dbReference type="ChEBI" id="CHEBI:38290"/>
    </cofactor>
</comment>
<dbReference type="AlphaFoldDB" id="J7RCZ4"/>
<evidence type="ECO:0000256" key="12">
    <source>
        <dbReference type="ARBA" id="ARBA00081607"/>
    </source>
</evidence>
<dbReference type="InterPro" id="IPR043044">
    <property type="entry name" value="TPA1/Ofd1_C"/>
</dbReference>
<evidence type="ECO:0000256" key="8">
    <source>
        <dbReference type="ARBA" id="ARBA00023004"/>
    </source>
</evidence>
<dbReference type="SMART" id="SM00702">
    <property type="entry name" value="P4Hc"/>
    <property type="match status" value="1"/>
</dbReference>
<dbReference type="HOGENOM" id="CLU_017005_0_0_1"/>
<comment type="subcellular location">
    <subcellularLocation>
        <location evidence="2">Nucleus</location>
    </subcellularLocation>
</comment>
<dbReference type="InterPro" id="IPR039558">
    <property type="entry name" value="TPA1/OFD1_N"/>
</dbReference>
<dbReference type="GO" id="GO:0031543">
    <property type="term" value="F:peptidyl-proline dioxygenase activity"/>
    <property type="evidence" value="ECO:0007669"/>
    <property type="project" value="EnsemblFungi"/>
</dbReference>
<keyword evidence="7" id="KW-0560">Oxidoreductase</keyword>
<evidence type="ECO:0000256" key="11">
    <source>
        <dbReference type="ARBA" id="ARBA00051966"/>
    </source>
</evidence>
<dbReference type="OMA" id="GWYHIPQ"/>
<comment type="catalytic activity">
    <reaction evidence="11">
        <text>[ribosomal protein uS12]-(3S)-3-hydroxy-L-proline + 2-oxoglutarate + O2 = [ribosomal protein uS12]-(3S)-3,4-dihydroxy-L-proline + succinate + CO2</text>
        <dbReference type="Rhea" id="RHEA:54160"/>
        <dbReference type="Rhea" id="RHEA-COMP:13817"/>
        <dbReference type="Rhea" id="RHEA-COMP:13818"/>
        <dbReference type="ChEBI" id="CHEBI:15379"/>
        <dbReference type="ChEBI" id="CHEBI:16526"/>
        <dbReference type="ChEBI" id="CHEBI:16810"/>
        <dbReference type="ChEBI" id="CHEBI:30031"/>
        <dbReference type="ChEBI" id="CHEBI:85428"/>
        <dbReference type="ChEBI" id="CHEBI:138052"/>
    </reaction>
</comment>
<dbReference type="Pfam" id="PF13661">
    <property type="entry name" value="2OG-FeII_Oxy_4"/>
    <property type="match status" value="1"/>
</dbReference>
<reference evidence="15" key="2">
    <citation type="submission" date="2012-08" db="EMBL/GenBank/DDBJ databases">
        <title>Genome sequence of Kazachstania naganishii.</title>
        <authorList>
            <person name="Gordon J.L."/>
            <person name="Armisen D."/>
            <person name="Proux-Wera E."/>
            <person name="OhEigeartaigh S.S."/>
            <person name="Byrne K.P."/>
            <person name="Wolfe K.H."/>
        </authorList>
    </citation>
    <scope>NUCLEOTIDE SEQUENCE [LARGE SCALE GENOMIC DNA]</scope>
    <source>
        <strain evidence="15">ATCC MYA-139 / BCRC 22969 / CBS 8797 / CCRC 22969 / KCTC 17520 / NBRC 10181 / NCYC 3082</strain>
    </source>
</reference>
<dbReference type="PANTHER" id="PTHR12117">
    <property type="entry name" value="HISTONE ACETYLTRANSFERASE COMPLEX"/>
    <property type="match status" value="1"/>
</dbReference>
<proteinExistence type="inferred from homology"/>
<dbReference type="InterPro" id="IPR019601">
    <property type="entry name" value="Oxoglutarate/Fe-dep_Oase_C"/>
</dbReference>
<dbReference type="PROSITE" id="PS51471">
    <property type="entry name" value="FE2OG_OXY"/>
    <property type="match status" value="1"/>
</dbReference>
<comment type="similarity">
    <text evidence="3">Belongs to the TPA1 family.</text>
</comment>
<dbReference type="PANTHER" id="PTHR12117:SF0">
    <property type="entry name" value="PROLYL 3-HYDROXYLASE OGFOD1"/>
    <property type="match status" value="1"/>
</dbReference>
<evidence type="ECO:0000259" key="13">
    <source>
        <dbReference type="PROSITE" id="PS51471"/>
    </source>
</evidence>
<dbReference type="GO" id="GO:0019826">
    <property type="term" value="F:oxygen sensor activity"/>
    <property type="evidence" value="ECO:0007669"/>
    <property type="project" value="EnsemblFungi"/>
</dbReference>
<evidence type="ECO:0000256" key="2">
    <source>
        <dbReference type="ARBA" id="ARBA00004123"/>
    </source>
</evidence>
<dbReference type="InterPro" id="IPR051842">
    <property type="entry name" value="uS12_prolyl_hydroxylase"/>
</dbReference>
<sequence length="558" mass="64354">MKRSNVGAAATSKKPSITDRKLFNDKVWDTQFTKDLQNTIADSKPFQWGCVQDLLEPTFLAKVKTEILQNIHFTLKETDIYKLNQTGDLANLSKLGSDELQSKLPHVWQLRQLIYSDEFRNFISTVTQCGPLSGVKTDLSCHIYDKHCHLLNHDDVVGSRRVSFILYLNDPHHQWKDHYGGNLRLFDTVTKDIPLSDPVAKLLPKFNQYAFFKVQPGYSFHDVEEVRINKKRLSIQGWFHIPQNGEVGYNKGEEEKWCKSICQIDEKKLKDYTFPKRAPATVQPLSDSLDLTEEDIRILGEFIAPHFLNKDKLESLRDQFLNNSYISVVDFLNDAKAGVLSKLIKDNELNVQMPTKQTEIAQPWDLARPPHQWQFLYLEEKNNTNASKFTHLDKELAGLSSFFKSLPFQKFVIKVTGLTPLTVSSLVRRFRPGFDYMLADKTELNKALENVMDCVLEGTLCLTPMDGWDTNSVGGYELYMTAENEEKNEWNDEDPTVVGRDGDSTLINKPASWNSFNLVLRDQDVLEFVKYVSWDAKCSRWDLKLKWDLLDDDDDDEE</sequence>
<evidence type="ECO:0000256" key="10">
    <source>
        <dbReference type="ARBA" id="ARBA00047444"/>
    </source>
</evidence>
<dbReference type="GO" id="GO:0005634">
    <property type="term" value="C:nucleus"/>
    <property type="evidence" value="ECO:0007669"/>
    <property type="project" value="UniProtKB-SubCell"/>
</dbReference>
<keyword evidence="5" id="KW-0847">Vitamin C</keyword>
<keyword evidence="4" id="KW-0479">Metal-binding</keyword>
<evidence type="ECO:0000313" key="15">
    <source>
        <dbReference type="Proteomes" id="UP000006310"/>
    </source>
</evidence>
<dbReference type="RefSeq" id="XP_022466999.1">
    <property type="nucleotide sequence ID" value="XM_022610732.1"/>
</dbReference>
<dbReference type="eggNOG" id="KOG3844">
    <property type="taxonomic scope" value="Eukaryota"/>
</dbReference>
<accession>J7RCZ4</accession>
<evidence type="ECO:0000256" key="7">
    <source>
        <dbReference type="ARBA" id="ARBA00023002"/>
    </source>
</evidence>
<dbReference type="GO" id="GO:0008143">
    <property type="term" value="F:poly(A) binding"/>
    <property type="evidence" value="ECO:0007669"/>
    <property type="project" value="EnsemblFungi"/>
</dbReference>
<dbReference type="OrthoDB" id="430522at2759"/>
<evidence type="ECO:0000256" key="9">
    <source>
        <dbReference type="ARBA" id="ARBA00023242"/>
    </source>
</evidence>
<reference evidence="14 15" key="1">
    <citation type="journal article" date="2011" name="Proc. Natl. Acad. Sci. U.S.A.">
        <title>Evolutionary erosion of yeast sex chromosomes by mating-type switching accidents.</title>
        <authorList>
            <person name="Gordon J.L."/>
            <person name="Armisen D."/>
            <person name="Proux-Wera E."/>
            <person name="Oheigeartaigh S.S."/>
            <person name="Byrne K.P."/>
            <person name="Wolfe K.H."/>
        </authorList>
    </citation>
    <scope>NUCLEOTIDE SEQUENCE [LARGE SCALE GENOMIC DNA]</scope>
    <source>
        <strain evidence="15">ATCC MYA-139 / BCRC 22969 / CBS 8797 / CCRC 22969 / KCTC 17520 / NBRC 10181 / NCYC 3082</strain>
    </source>
</reference>
<dbReference type="GeneID" id="34528528"/>
<dbReference type="GO" id="GO:0005737">
    <property type="term" value="C:cytoplasm"/>
    <property type="evidence" value="ECO:0007669"/>
    <property type="project" value="TreeGrafter"/>
</dbReference>
<dbReference type="Proteomes" id="UP000006310">
    <property type="component" value="Chromosome 12"/>
</dbReference>
<dbReference type="InterPro" id="IPR005123">
    <property type="entry name" value="Oxoglu/Fe-dep_dioxygenase_dom"/>
</dbReference>
<dbReference type="GO" id="GO:0140311">
    <property type="term" value="F:protein sequestering activity"/>
    <property type="evidence" value="ECO:0007669"/>
    <property type="project" value="EnsemblFungi"/>
</dbReference>
<dbReference type="FunFam" id="2.60.120.620:FF:000014">
    <property type="entry name" value="Prolyl 3,4-dihydroxylase TPA1"/>
    <property type="match status" value="1"/>
</dbReference>
<dbReference type="GO" id="GO:0071456">
    <property type="term" value="P:cellular response to hypoxia"/>
    <property type="evidence" value="ECO:0007669"/>
    <property type="project" value="EnsemblFungi"/>
</dbReference>
<dbReference type="GO" id="GO:2000639">
    <property type="term" value="P:negative regulation of SREBP signaling pathway"/>
    <property type="evidence" value="ECO:0007669"/>
    <property type="project" value="EnsemblFungi"/>
</dbReference>
<dbReference type="Gene3D" id="3.60.130.20">
    <property type="entry name" value="Oxoglutarate/iron-dependent oxygenase, C-terminal degradation domain"/>
    <property type="match status" value="1"/>
</dbReference>